<protein>
    <submittedName>
        <fullName evidence="2">Uncharacterized protein</fullName>
    </submittedName>
</protein>
<reference evidence="2" key="3">
    <citation type="submission" date="2025-09" db="UniProtKB">
        <authorList>
            <consortium name="Ensembl"/>
        </authorList>
    </citation>
    <scope>IDENTIFICATION</scope>
</reference>
<reference evidence="2" key="2">
    <citation type="submission" date="2025-08" db="UniProtKB">
        <authorList>
            <consortium name="Ensembl"/>
        </authorList>
    </citation>
    <scope>IDENTIFICATION</scope>
</reference>
<dbReference type="Ensembl" id="ENSPMRT00000024801.1">
    <property type="protein sequence ID" value="ENSPMRP00000023360.1"/>
    <property type="gene ID" value="ENSPMRG00000015164.1"/>
</dbReference>
<evidence type="ECO:0000313" key="2">
    <source>
        <dbReference type="Ensembl" id="ENSPMRP00000023360.1"/>
    </source>
</evidence>
<proteinExistence type="predicted"/>
<organism evidence="2 3">
    <name type="scientific">Podarcis muralis</name>
    <name type="common">Wall lizard</name>
    <name type="synonym">Lacerta muralis</name>
    <dbReference type="NCBI Taxonomy" id="64176"/>
    <lineage>
        <taxon>Eukaryota</taxon>
        <taxon>Metazoa</taxon>
        <taxon>Chordata</taxon>
        <taxon>Craniata</taxon>
        <taxon>Vertebrata</taxon>
        <taxon>Euteleostomi</taxon>
        <taxon>Lepidosauria</taxon>
        <taxon>Squamata</taxon>
        <taxon>Bifurcata</taxon>
        <taxon>Unidentata</taxon>
        <taxon>Episquamata</taxon>
        <taxon>Laterata</taxon>
        <taxon>Lacertibaenia</taxon>
        <taxon>Lacertidae</taxon>
        <taxon>Podarcis</taxon>
    </lineage>
</organism>
<name>A0A670JH65_PODMU</name>
<accession>A0A670JH65</accession>
<evidence type="ECO:0000256" key="1">
    <source>
        <dbReference type="SAM" id="MobiDB-lite"/>
    </source>
</evidence>
<dbReference type="Proteomes" id="UP000472272">
    <property type="component" value="Chromosome 10"/>
</dbReference>
<keyword evidence="3" id="KW-1185">Reference proteome</keyword>
<sequence>MFGLLYSKFKCCCLDSCISGTKTTAATLTFIFRGKSLSLICGALSWLRDFEEKKRQEEARLLANGSNGKSAKEQPGKGSQASAGEPDWITQFVQKKEEREMVHRLKEEQVRRKKREERLEQIRHNVQLKYTSKRKVRGLRYHRPILRLPTAQSQPCLIAASLISCGSRNAESSMVRVLNAN</sequence>
<dbReference type="AlphaFoldDB" id="A0A670JH65"/>
<reference evidence="2 3" key="1">
    <citation type="journal article" date="2019" name="Proc. Natl. Acad. Sci. U.S.A.">
        <title>Regulatory changes in pterin and carotenoid genes underlie balanced color polymorphisms in the wall lizard.</title>
        <authorList>
            <person name="Andrade P."/>
            <person name="Pinho C."/>
            <person name="Perez I de Lanuza G."/>
            <person name="Afonso S."/>
            <person name="Brejcha J."/>
            <person name="Rubin C.J."/>
            <person name="Wallerman O."/>
            <person name="Pereira P."/>
            <person name="Sabatino S.J."/>
            <person name="Bellati A."/>
            <person name="Pellitteri-Rosa D."/>
            <person name="Bosakova Z."/>
            <person name="Bunikis I."/>
            <person name="Carretero M.A."/>
            <person name="Feiner N."/>
            <person name="Marsik P."/>
            <person name="Pauperio F."/>
            <person name="Salvi D."/>
            <person name="Soler L."/>
            <person name="While G.M."/>
            <person name="Uller T."/>
            <person name="Font E."/>
            <person name="Andersson L."/>
            <person name="Carneiro M."/>
        </authorList>
    </citation>
    <scope>NUCLEOTIDE SEQUENCE</scope>
</reference>
<feature type="region of interest" description="Disordered" evidence="1">
    <location>
        <begin position="62"/>
        <end position="87"/>
    </location>
</feature>
<evidence type="ECO:0000313" key="3">
    <source>
        <dbReference type="Proteomes" id="UP000472272"/>
    </source>
</evidence>